<feature type="compositionally biased region" description="Polar residues" evidence="2">
    <location>
        <begin position="1449"/>
        <end position="1472"/>
    </location>
</feature>
<feature type="region of interest" description="Disordered" evidence="2">
    <location>
        <begin position="1"/>
        <end position="36"/>
    </location>
</feature>
<reference evidence="3" key="1">
    <citation type="submission" date="2022-12" db="EMBL/GenBank/DDBJ databases">
        <title>Genome assemblies of Blomia tropicalis.</title>
        <authorList>
            <person name="Cui Y."/>
        </authorList>
    </citation>
    <scope>NUCLEOTIDE SEQUENCE</scope>
    <source>
        <tissue evidence="3">Adult mites</tissue>
    </source>
</reference>
<evidence type="ECO:0000313" key="4">
    <source>
        <dbReference type="Proteomes" id="UP001142055"/>
    </source>
</evidence>
<evidence type="ECO:0000313" key="3">
    <source>
        <dbReference type="EMBL" id="KAJ6224660.1"/>
    </source>
</evidence>
<feature type="compositionally biased region" description="Low complexity" evidence="2">
    <location>
        <begin position="1508"/>
        <end position="1523"/>
    </location>
</feature>
<organism evidence="3 4">
    <name type="scientific">Blomia tropicalis</name>
    <name type="common">Mite</name>
    <dbReference type="NCBI Taxonomy" id="40697"/>
    <lineage>
        <taxon>Eukaryota</taxon>
        <taxon>Metazoa</taxon>
        <taxon>Ecdysozoa</taxon>
        <taxon>Arthropoda</taxon>
        <taxon>Chelicerata</taxon>
        <taxon>Arachnida</taxon>
        <taxon>Acari</taxon>
        <taxon>Acariformes</taxon>
        <taxon>Sarcoptiformes</taxon>
        <taxon>Astigmata</taxon>
        <taxon>Glycyphagoidea</taxon>
        <taxon>Echimyopodidae</taxon>
        <taxon>Blomia</taxon>
    </lineage>
</organism>
<dbReference type="EMBL" id="JAPWDV010000001">
    <property type="protein sequence ID" value="KAJ6224660.1"/>
    <property type="molecule type" value="Genomic_DNA"/>
</dbReference>
<feature type="region of interest" description="Disordered" evidence="2">
    <location>
        <begin position="517"/>
        <end position="562"/>
    </location>
</feature>
<feature type="compositionally biased region" description="Polar residues" evidence="2">
    <location>
        <begin position="1030"/>
        <end position="1044"/>
    </location>
</feature>
<feature type="compositionally biased region" description="Low complexity" evidence="2">
    <location>
        <begin position="1"/>
        <end position="20"/>
    </location>
</feature>
<feature type="coiled-coil region" evidence="1">
    <location>
        <begin position="1155"/>
        <end position="1338"/>
    </location>
</feature>
<feature type="region of interest" description="Disordered" evidence="2">
    <location>
        <begin position="950"/>
        <end position="1063"/>
    </location>
</feature>
<sequence>MSNQTSNQSQSQTSSSVQSSIPRFGSSTSEPAHSFGLPNSLASAPCMWPIAFAGNSRAQDTKDNNKQLALRMNCNNSVYHNGTSTEKRQLMSAQFNSVSRNRNTSLQKSPSDHITPNTTGNLSHFESKLSAESSRNSHLPLFGISTLSTANRAKSLPNSRHNLSYIPGSQPIDVDETDLTLSHSNLPLRFGIADHSKHNIIGKTQQANLKMSQPTKTTTHPMGLIKSQSLKFESNRNNSNAVIFVSPKVKGEASKSLETVETVDNLDIYSKLPRTLTSSSNAIISKMASGLKDEYECMFDEQTSTSNNQTRGSLSRSSTASLGVLSNLNDILPDDYCDVDTIEMNARLAAIDELISPMPSLNPISAKESIFKCPSTDFIESNDKQPDILSHNPDKLENMHSSEINSLADTISETEVISLNSIDMVETKGDVDIQSQETNSKSNKCKTTNIKSSKAFVKPTGSVASHLPSKIQTSISSTNRLANLSRLAAPKSTRIATNNKNKSTLTSNLGIKNTITSNKRMDFNMNRKASSNKSSLPSSSNGSRISTPTPSEMEFGDHDSIGSTASSTVSLTKAISSKLTYQQSNVTNRRLTQRVLATNTKPITNEANKSKIKSIPTKQDYVPGATISRSSTYTRYLNNATNNFVSKGPENRSKILSTNGSEQAMKLKTNLRNESKVICDANKMHVKWNRNLDGIRSNNNNVPLADSLYEQSDEVSSIRSYNKNGKEYETLVESKDGNNNESHLALAQRRINTKARRHLFVSSPKMNRNQASMMKQSFHANTTNRVTSKGALSTLIGLFGFGHEHLNQPIPQLNRVSHNRRRRLSLDRISSSNDSSHPLSHKSNSSYRRTSSLVSLNELVSSDLRCDNSVNVTKTLVNISDISKSSKSRDITLYNSPRNDRSFRKDARFDTSDKVKRSIVKFVDDEPCSFDSNQHYEIATLSNTAKLRPATDQRKTFSRPATNYLKTKTTTTTATGVKASISQSSAPKRPSSVASNVSTKSQQSTLNRNKKTSTQNSSSSGSHTTAKRSPTITLLSSAATKSGQSSRRSSITSPNKLVTTNSRRDEADLLQQLADYQARYLQQCNHIRMFQTAIKNSDLKANALLVLNSYLINEYSPFDTPKLRIELASLLEKNCNLHRDYELAKETTFQKDNMIDLLNVKLNDARNENENHLNNIKSLTDKISILEGELLSLSEKDNQLEANFVEIQQELSNEKEARLNAETRLEQLELSCRSDKKYRDLKEKLSTYQKEVDSLNVVVDMKTQRTRHLESEIMRIEMELTNYENLKEAYQRLSRENEALTETLGMKARKNAEQSREIEQLRNEFKREVNERKRTSIRCDQLEYQLNETREMLADVSVQDISLSNCDPKEEGVSRMHSYLGSVSHSKQPHCSQRAPNRSYVRRLFSTPSISDESRFNSRQHHQHQNPLNNDNLLPDFVLSSIGANWQHNRSSLSSTPLPNNYRSQQEGFSTQHQHHDHSELSTNKQSVNSSSPLPQPKMTSSKRADPFNDFPNSSPSVSSSTT</sequence>
<feature type="region of interest" description="Disordered" evidence="2">
    <location>
        <begin position="1411"/>
        <end position="1430"/>
    </location>
</feature>
<name>A0A9Q0MJ52_BLOTA</name>
<feature type="compositionally biased region" description="Low complexity" evidence="2">
    <location>
        <begin position="966"/>
        <end position="975"/>
    </location>
</feature>
<dbReference type="Proteomes" id="UP001142055">
    <property type="component" value="Chromosome 1"/>
</dbReference>
<keyword evidence="4" id="KW-1185">Reference proteome</keyword>
<feature type="region of interest" description="Disordered" evidence="2">
    <location>
        <begin position="1449"/>
        <end position="1523"/>
    </location>
</feature>
<comment type="caution">
    <text evidence="3">The sequence shown here is derived from an EMBL/GenBank/DDBJ whole genome shotgun (WGS) entry which is preliminary data.</text>
</comment>
<feature type="compositionally biased region" description="Polar residues" evidence="2">
    <location>
        <begin position="1481"/>
        <end position="1502"/>
    </location>
</feature>
<keyword evidence="1" id="KW-0175">Coiled coil</keyword>
<evidence type="ECO:0000256" key="2">
    <source>
        <dbReference type="SAM" id="MobiDB-lite"/>
    </source>
</evidence>
<evidence type="ECO:0000256" key="1">
    <source>
        <dbReference type="SAM" id="Coils"/>
    </source>
</evidence>
<feature type="region of interest" description="Disordered" evidence="2">
    <location>
        <begin position="95"/>
        <end position="119"/>
    </location>
</feature>
<accession>A0A9Q0MJ52</accession>
<feature type="compositionally biased region" description="Low complexity" evidence="2">
    <location>
        <begin position="1012"/>
        <end position="1029"/>
    </location>
</feature>
<feature type="compositionally biased region" description="Polar residues" evidence="2">
    <location>
        <begin position="1051"/>
        <end position="1061"/>
    </location>
</feature>
<gene>
    <name evidence="3" type="ORF">RDWZM_003205</name>
</gene>
<protein>
    <submittedName>
        <fullName evidence="3">Uncharacterized protein</fullName>
    </submittedName>
</protein>
<feature type="compositionally biased region" description="Polar residues" evidence="2">
    <location>
        <begin position="980"/>
        <end position="1007"/>
    </location>
</feature>
<feature type="compositionally biased region" description="Low complexity" evidence="2">
    <location>
        <begin position="531"/>
        <end position="546"/>
    </location>
</feature>
<feature type="region of interest" description="Disordered" evidence="2">
    <location>
        <begin position="827"/>
        <end position="848"/>
    </location>
</feature>
<proteinExistence type="predicted"/>